<accession>A0A2U2DS36</accession>
<feature type="transmembrane region" description="Helical" evidence="6">
    <location>
        <begin position="61"/>
        <end position="80"/>
    </location>
</feature>
<keyword evidence="9" id="KW-0418">Kinase</keyword>
<proteinExistence type="predicted"/>
<dbReference type="PROSITE" id="PS50110">
    <property type="entry name" value="RESPONSE_REGULATORY"/>
    <property type="match status" value="1"/>
</dbReference>
<dbReference type="AlphaFoldDB" id="A0A2U2DS36"/>
<dbReference type="CDD" id="cd16922">
    <property type="entry name" value="HATPase_EvgS-ArcB-TorS-like"/>
    <property type="match status" value="1"/>
</dbReference>
<dbReference type="SUPFAM" id="SSF55874">
    <property type="entry name" value="ATPase domain of HSP90 chaperone/DNA topoisomerase II/histidine kinase"/>
    <property type="match status" value="1"/>
</dbReference>
<dbReference type="InterPro" id="IPR035965">
    <property type="entry name" value="PAS-like_dom_sf"/>
</dbReference>
<feature type="transmembrane region" description="Helical" evidence="6">
    <location>
        <begin position="87"/>
        <end position="107"/>
    </location>
</feature>
<dbReference type="OrthoDB" id="9801651at2"/>
<dbReference type="GO" id="GO:0000155">
    <property type="term" value="F:phosphorelay sensor kinase activity"/>
    <property type="evidence" value="ECO:0007669"/>
    <property type="project" value="InterPro"/>
</dbReference>
<evidence type="ECO:0000256" key="2">
    <source>
        <dbReference type="ARBA" id="ARBA00012438"/>
    </source>
</evidence>
<dbReference type="Gene3D" id="3.30.565.10">
    <property type="entry name" value="Histidine kinase-like ATPase, C-terminal domain"/>
    <property type="match status" value="1"/>
</dbReference>
<feature type="domain" description="Response regulatory" evidence="8">
    <location>
        <begin position="648"/>
        <end position="768"/>
    </location>
</feature>
<comment type="catalytic activity">
    <reaction evidence="1">
        <text>ATP + protein L-histidine = ADP + protein N-phospho-L-histidine.</text>
        <dbReference type="EC" id="2.7.13.3"/>
    </reaction>
</comment>
<keyword evidence="6" id="KW-0472">Membrane</keyword>
<dbReference type="InterPro" id="IPR005467">
    <property type="entry name" value="His_kinase_dom"/>
</dbReference>
<dbReference type="CDD" id="cd00082">
    <property type="entry name" value="HisKA"/>
    <property type="match status" value="1"/>
</dbReference>
<dbReference type="SMART" id="SM00388">
    <property type="entry name" value="HisKA"/>
    <property type="match status" value="1"/>
</dbReference>
<dbReference type="PANTHER" id="PTHR45339">
    <property type="entry name" value="HYBRID SIGNAL TRANSDUCTION HISTIDINE KINASE J"/>
    <property type="match status" value="1"/>
</dbReference>
<feature type="domain" description="Histidine kinase" evidence="7">
    <location>
        <begin position="272"/>
        <end position="487"/>
    </location>
</feature>
<dbReference type="CDD" id="cd17546">
    <property type="entry name" value="REC_hyHK_CKI1_RcsC-like"/>
    <property type="match status" value="1"/>
</dbReference>
<dbReference type="SUPFAM" id="SSF55785">
    <property type="entry name" value="PYP-like sensor domain (PAS domain)"/>
    <property type="match status" value="1"/>
</dbReference>
<dbReference type="Gene3D" id="3.30.450.20">
    <property type="entry name" value="PAS domain"/>
    <property type="match status" value="1"/>
</dbReference>
<keyword evidence="6" id="KW-1133">Transmembrane helix</keyword>
<evidence type="ECO:0000256" key="4">
    <source>
        <dbReference type="ARBA" id="ARBA00023012"/>
    </source>
</evidence>
<dbReference type="Gene3D" id="1.10.287.130">
    <property type="match status" value="1"/>
</dbReference>
<protein>
    <recommendedName>
        <fullName evidence="2">histidine kinase</fullName>
        <ecNumber evidence="2">2.7.13.3</ecNumber>
    </recommendedName>
</protein>
<dbReference type="EMBL" id="QFBC01000004">
    <property type="protein sequence ID" value="PWE56029.1"/>
    <property type="molecule type" value="Genomic_DNA"/>
</dbReference>
<keyword evidence="9" id="KW-0808">Transferase</keyword>
<dbReference type="SUPFAM" id="SSF52172">
    <property type="entry name" value="CheY-like"/>
    <property type="match status" value="1"/>
</dbReference>
<dbReference type="PROSITE" id="PS50109">
    <property type="entry name" value="HIS_KIN"/>
    <property type="match status" value="1"/>
</dbReference>
<dbReference type="PANTHER" id="PTHR45339:SF1">
    <property type="entry name" value="HYBRID SIGNAL TRANSDUCTION HISTIDINE KINASE J"/>
    <property type="match status" value="1"/>
</dbReference>
<dbReference type="InterPro" id="IPR003661">
    <property type="entry name" value="HisK_dim/P_dom"/>
</dbReference>
<sequence length="778" mass="83856">MSNLAQLQKRLAAAFGPAAASHVSSTHEDAAISSAFARYDEVHAAEADPVTPAVAEGDGDGVARLWLGGGGMLVAAFILAMGLGTGFYTLCGALGAVLFGSALIYVLQRPSPVIVPWAEKPAAAAATKRQEEIWQDQRWEQDENVGLLGAIHDALGDIAVVRDMSRRIIYANDTFRALTGCAVPEGRSCEEIGLAFRPEAEPYRFDVEIATPFGQRIFVWHDVIARDASTGQLKIRSIARDVTEERQASKTREAARIKAENTSAAKSRLLATVSHEIRTPLSGILGMGHLLGQTKLTAEQANYLNGIRESGQALSQLVQDLLDFSTIEVGRFHLHPRAESVRHLIEGVVEMLSHRAHEKEIEIASAVSPDIPDVLNFDPARLRQVLFNVIGNAVKFTHAGGVLVTAALDGRHLVITVEDTGAGMTAEEQARIFGEFEQAGNASDKSAGTGLGLSISARIMREFGGSLSAVSEKGRGSTFSIRLPHQLKGENRNRSIRESELRGNAVLVMAPTGPASRAIVTTVEALGGRVVLASGLAATEEALLQAEQSGAPFTDVIVDHRLATVFYDHVSGRADVARLRSIFLVNPEERNSQPQGVFDAWLIRPLRERSLVDVLRGRMRGMEKRDALNDNQPGFGLPVVQKPAPGLSILLAEDDPINAMLVRATLEKGGHTVRLVQDFPSLLEAVGEAEFPDLIITDLNMPGGDGMEALARIRAAERQQGHGAVPVIVLSADGREEVRRLALLNGANRMFTKPIDPVRLLDEVQALGPMRTVWTEAK</sequence>
<dbReference type="InterPro" id="IPR004358">
    <property type="entry name" value="Sig_transdc_His_kin-like_C"/>
</dbReference>
<dbReference type="SUPFAM" id="SSF47384">
    <property type="entry name" value="Homodimeric domain of signal transducing histidine kinase"/>
    <property type="match status" value="1"/>
</dbReference>
<dbReference type="InterPro" id="IPR011006">
    <property type="entry name" value="CheY-like_superfamily"/>
</dbReference>
<gene>
    <name evidence="9" type="ORF">DEM27_11345</name>
</gene>
<name>A0A2U2DS36_9HYPH</name>
<dbReference type="Pfam" id="PF00512">
    <property type="entry name" value="HisKA"/>
    <property type="match status" value="1"/>
</dbReference>
<evidence type="ECO:0000313" key="10">
    <source>
        <dbReference type="Proteomes" id="UP000245252"/>
    </source>
</evidence>
<dbReference type="Gene3D" id="3.40.50.2300">
    <property type="match status" value="1"/>
</dbReference>
<evidence type="ECO:0000256" key="6">
    <source>
        <dbReference type="SAM" id="Phobius"/>
    </source>
</evidence>
<feature type="modified residue" description="4-aspartylphosphate" evidence="5">
    <location>
        <position position="698"/>
    </location>
</feature>
<dbReference type="EC" id="2.7.13.3" evidence="2"/>
<dbReference type="SMART" id="SM00387">
    <property type="entry name" value="HATPase_c"/>
    <property type="match status" value="1"/>
</dbReference>
<keyword evidence="3 5" id="KW-0597">Phosphoprotein</keyword>
<dbReference type="InterPro" id="IPR003594">
    <property type="entry name" value="HATPase_dom"/>
</dbReference>
<reference evidence="9 10" key="1">
    <citation type="submission" date="2018-05" db="EMBL/GenBank/DDBJ databases">
        <title>The draft genome of strain NS-104.</title>
        <authorList>
            <person name="Hang P."/>
            <person name="Jiang J."/>
        </authorList>
    </citation>
    <scope>NUCLEOTIDE SEQUENCE [LARGE SCALE GENOMIC DNA]</scope>
    <source>
        <strain evidence="9 10">NS-104</strain>
    </source>
</reference>
<evidence type="ECO:0000256" key="1">
    <source>
        <dbReference type="ARBA" id="ARBA00000085"/>
    </source>
</evidence>
<dbReference type="InterPro" id="IPR036097">
    <property type="entry name" value="HisK_dim/P_sf"/>
</dbReference>
<comment type="caution">
    <text evidence="9">The sequence shown here is derived from an EMBL/GenBank/DDBJ whole genome shotgun (WGS) entry which is preliminary data.</text>
</comment>
<evidence type="ECO:0000256" key="3">
    <source>
        <dbReference type="ARBA" id="ARBA00022553"/>
    </source>
</evidence>
<dbReference type="SMART" id="SM00448">
    <property type="entry name" value="REC"/>
    <property type="match status" value="1"/>
</dbReference>
<dbReference type="InterPro" id="IPR001789">
    <property type="entry name" value="Sig_transdc_resp-reg_receiver"/>
</dbReference>
<keyword evidence="6" id="KW-0812">Transmembrane</keyword>
<dbReference type="Proteomes" id="UP000245252">
    <property type="component" value="Unassembled WGS sequence"/>
</dbReference>
<keyword evidence="4" id="KW-0902">Two-component regulatory system</keyword>
<dbReference type="InterPro" id="IPR036890">
    <property type="entry name" value="HATPase_C_sf"/>
</dbReference>
<keyword evidence="10" id="KW-1185">Reference proteome</keyword>
<evidence type="ECO:0000259" key="7">
    <source>
        <dbReference type="PROSITE" id="PS50109"/>
    </source>
</evidence>
<dbReference type="RefSeq" id="WP_109458349.1">
    <property type="nucleotide sequence ID" value="NZ_QFBC01000004.1"/>
</dbReference>
<organism evidence="9 10">
    <name type="scientific">Metarhizobium album</name>
    <dbReference type="NCBI Taxonomy" id="2182425"/>
    <lineage>
        <taxon>Bacteria</taxon>
        <taxon>Pseudomonadati</taxon>
        <taxon>Pseudomonadota</taxon>
        <taxon>Alphaproteobacteria</taxon>
        <taxon>Hyphomicrobiales</taxon>
        <taxon>Rhizobiaceae</taxon>
        <taxon>Metarhizobium</taxon>
    </lineage>
</organism>
<evidence type="ECO:0000259" key="8">
    <source>
        <dbReference type="PROSITE" id="PS50110"/>
    </source>
</evidence>
<evidence type="ECO:0000256" key="5">
    <source>
        <dbReference type="PROSITE-ProRule" id="PRU00169"/>
    </source>
</evidence>
<dbReference type="Pfam" id="PF00072">
    <property type="entry name" value="Response_reg"/>
    <property type="match status" value="1"/>
</dbReference>
<dbReference type="PRINTS" id="PR00344">
    <property type="entry name" value="BCTRLSENSOR"/>
</dbReference>
<dbReference type="Pfam" id="PF02518">
    <property type="entry name" value="HATPase_c"/>
    <property type="match status" value="1"/>
</dbReference>
<evidence type="ECO:0000313" key="9">
    <source>
        <dbReference type="EMBL" id="PWE56029.1"/>
    </source>
</evidence>